<reference evidence="6" key="3">
    <citation type="submission" date="2018-08" db="EMBL/GenBank/DDBJ databases">
        <title>Leveraging single-cell genomics to expand the Fungal Tree of Life.</title>
        <authorList>
            <consortium name="DOE Joint Genome Institute"/>
            <person name="Ahrendt S.R."/>
            <person name="Quandt C.A."/>
            <person name="Ciobanu D."/>
            <person name="Clum A."/>
            <person name="Salamov A."/>
            <person name="Andreopoulos B."/>
            <person name="Cheng J.-F."/>
            <person name="Woyke T."/>
            <person name="Pelin A."/>
            <person name="Henrissat B."/>
            <person name="Reynolds N."/>
            <person name="Benny G.L."/>
            <person name="Smith M.E."/>
            <person name="James T.Y."/>
            <person name="Grigoriev I.V."/>
        </authorList>
    </citation>
    <scope>NUCLEOTIDE SEQUENCE</scope>
    <source>
        <strain evidence="6">CSF55</strain>
    </source>
</reference>
<dbReference type="SMART" id="SM00054">
    <property type="entry name" value="EFh"/>
    <property type="match status" value="2"/>
</dbReference>
<name>A0A075B4N7_ROZAC</name>
<evidence type="ECO:0000256" key="2">
    <source>
        <dbReference type="ARBA" id="ARBA00022737"/>
    </source>
</evidence>
<accession>A0A075B4N7</accession>
<dbReference type="InterPro" id="IPR018247">
    <property type="entry name" value="EF_Hand_1_Ca_BS"/>
</dbReference>
<dbReference type="Pfam" id="PF13499">
    <property type="entry name" value="EF-hand_7"/>
    <property type="match status" value="1"/>
</dbReference>
<keyword evidence="3" id="KW-0106">Calcium</keyword>
<dbReference type="SUPFAM" id="SSF47473">
    <property type="entry name" value="EF-hand"/>
    <property type="match status" value="1"/>
</dbReference>
<evidence type="ECO:0000256" key="1">
    <source>
        <dbReference type="ARBA" id="ARBA00022729"/>
    </source>
</evidence>
<dbReference type="PROSITE" id="PS50222">
    <property type="entry name" value="EF_HAND_2"/>
    <property type="match status" value="2"/>
</dbReference>
<evidence type="ECO:0000256" key="3">
    <source>
        <dbReference type="ARBA" id="ARBA00022837"/>
    </source>
</evidence>
<dbReference type="AlphaFoldDB" id="A0A075B4N7"/>
<dbReference type="OMA" id="FIFVESF"/>
<evidence type="ECO:0000313" key="7">
    <source>
        <dbReference type="Proteomes" id="UP000030755"/>
    </source>
</evidence>
<dbReference type="PROSITE" id="PS00018">
    <property type="entry name" value="EF_HAND_1"/>
    <property type="match status" value="2"/>
</dbReference>
<feature type="domain" description="EF-hand" evidence="4">
    <location>
        <begin position="4"/>
        <end position="39"/>
    </location>
</feature>
<dbReference type="Proteomes" id="UP000281549">
    <property type="component" value="Unassembled WGS sequence"/>
</dbReference>
<sequence>MKFKKEEELAALFNLRDVNRDGYLDGHELRFIFVESFPSMPLVELDKAVDHVLEEDDKNNDGKISFAEYIASQKKHGEV</sequence>
<evidence type="ECO:0000313" key="8">
    <source>
        <dbReference type="Proteomes" id="UP000281549"/>
    </source>
</evidence>
<dbReference type="OrthoDB" id="289247at2759"/>
<dbReference type="Proteomes" id="UP000030755">
    <property type="component" value="Unassembled WGS sequence"/>
</dbReference>
<organism evidence="5 7">
    <name type="scientific">Rozella allomycis (strain CSF55)</name>
    <dbReference type="NCBI Taxonomy" id="988480"/>
    <lineage>
        <taxon>Eukaryota</taxon>
        <taxon>Fungi</taxon>
        <taxon>Fungi incertae sedis</taxon>
        <taxon>Cryptomycota</taxon>
        <taxon>Cryptomycota incertae sedis</taxon>
        <taxon>Rozella</taxon>
    </lineage>
</organism>
<dbReference type="HOGENOM" id="CLU_2607344_0_0_1"/>
<dbReference type="GO" id="GO:0005509">
    <property type="term" value="F:calcium ion binding"/>
    <property type="evidence" value="ECO:0007669"/>
    <property type="project" value="InterPro"/>
</dbReference>
<dbReference type="Gene3D" id="1.10.238.10">
    <property type="entry name" value="EF-hand"/>
    <property type="match status" value="1"/>
</dbReference>
<evidence type="ECO:0000259" key="4">
    <source>
        <dbReference type="PROSITE" id="PS50222"/>
    </source>
</evidence>
<reference evidence="5 7" key="1">
    <citation type="journal article" date="2013" name="Curr. Biol.">
        <title>Shared signatures of parasitism and phylogenomics unite Cryptomycota and microsporidia.</title>
        <authorList>
            <person name="James T.Y."/>
            <person name="Pelin A."/>
            <person name="Bonen L."/>
            <person name="Ahrendt S."/>
            <person name="Sain D."/>
            <person name="Corradi N."/>
            <person name="Stajich J.E."/>
        </authorList>
    </citation>
    <scope>NUCLEOTIDE SEQUENCE [LARGE SCALE GENOMIC DNA]</scope>
    <source>
        <strain evidence="5 7">CSF55</strain>
        <strain evidence="5 7">CSF55</strain>
    </source>
</reference>
<keyword evidence="1" id="KW-0732">Signal</keyword>
<dbReference type="EMBL" id="KE560543">
    <property type="protein sequence ID" value="EPZ36498.1"/>
    <property type="molecule type" value="Genomic_DNA"/>
</dbReference>
<evidence type="ECO:0000313" key="6">
    <source>
        <dbReference type="EMBL" id="RKP17049.1"/>
    </source>
</evidence>
<evidence type="ECO:0000313" key="5">
    <source>
        <dbReference type="EMBL" id="EPZ36498.1"/>
    </source>
</evidence>
<keyword evidence="7" id="KW-1185">Reference proteome</keyword>
<keyword evidence="2" id="KW-0677">Repeat</keyword>
<dbReference type="STRING" id="988480.A0A075B4N7"/>
<dbReference type="InterPro" id="IPR011992">
    <property type="entry name" value="EF-hand-dom_pair"/>
</dbReference>
<gene>
    <name evidence="5" type="ORF">O9G_005891</name>
    <name evidence="6" type="ORF">ROZALSC1DRAFT_31104</name>
</gene>
<proteinExistence type="predicted"/>
<dbReference type="InterPro" id="IPR052110">
    <property type="entry name" value="MCFD2-like"/>
</dbReference>
<reference evidence="8" key="2">
    <citation type="journal article" date="2018" name="Nat. Microbiol.">
        <title>Leveraging single-cell genomics to expand the fungal tree of life.</title>
        <authorList>
            <person name="Ahrendt S.R."/>
            <person name="Quandt C.A."/>
            <person name="Ciobanu D."/>
            <person name="Clum A."/>
            <person name="Salamov A."/>
            <person name="Andreopoulos B."/>
            <person name="Cheng J.F."/>
            <person name="Woyke T."/>
            <person name="Pelin A."/>
            <person name="Henrissat B."/>
            <person name="Reynolds N.K."/>
            <person name="Benny G.L."/>
            <person name="Smith M.E."/>
            <person name="James T.Y."/>
            <person name="Grigoriev I.V."/>
        </authorList>
    </citation>
    <scope>NUCLEOTIDE SEQUENCE [LARGE SCALE GENOMIC DNA]</scope>
    <source>
        <strain evidence="8">CSF55</strain>
    </source>
</reference>
<dbReference type="InterPro" id="IPR002048">
    <property type="entry name" value="EF_hand_dom"/>
</dbReference>
<protein>
    <submittedName>
        <fullName evidence="5">EF-Hand 1, calcium-binding site domain-containing protein</fullName>
    </submittedName>
</protein>
<dbReference type="PANTHER" id="PTHR23104">
    <property type="entry name" value="MULTIPLE COAGULATION FACTOR DEFICIENCY PROTEIN 2 NEURAL STEM CELL DERIVED NEURONAL SURVIVAL PROTEIN"/>
    <property type="match status" value="1"/>
</dbReference>
<dbReference type="PANTHER" id="PTHR23104:SF1">
    <property type="entry name" value="EF-HAND DOMAIN-CONTAINING PROTEIN"/>
    <property type="match status" value="1"/>
</dbReference>
<dbReference type="EMBL" id="ML006056">
    <property type="protein sequence ID" value="RKP17049.1"/>
    <property type="molecule type" value="Genomic_DNA"/>
</dbReference>
<feature type="domain" description="EF-hand" evidence="4">
    <location>
        <begin position="44"/>
        <end position="79"/>
    </location>
</feature>